<dbReference type="RefSeq" id="XP_020090397.1">
    <property type="nucleotide sequence ID" value="XM_020234808.1"/>
</dbReference>
<sequence length="377" mass="40549">MGEEATGEEKRRVFASSEGLFQRDLLRRFAARSSGEEESSEPISGGDSDEIELSLGLSLGGRFGAESPHRNPLVRSSSIASLTSLPAAADAAAPAPSPLMRTSSLPTGAEEEQRRKRREAQSLKRLEAKRKRLERRNSIKTGALTKDQQQFLGEKLDFEATDGVFANKVVGKFEVSGCPGFMGNGQYWGRANGVAPARLPGLFRAASLPVNGFREVTSQGSSSSGEGRPGKGVDILVFSSSTDAKTPPVVRTLSFENSNPHKESRVTPPKAPCRAVDVKHITGDRNPSERVLGRASSTGSYMMEEMPCVSTKGEGPNGRRIEGFLYKYGKGEEVRIVCICHGSFWTPAEFVRHAGGGEVANPLKHIIVDPSALTFLG</sequence>
<evidence type="ECO:0000256" key="1">
    <source>
        <dbReference type="ARBA" id="ARBA00004123"/>
    </source>
</evidence>
<evidence type="ECO:0000313" key="11">
    <source>
        <dbReference type="RefSeq" id="XP_020090397.1"/>
    </source>
</evidence>
<feature type="region of interest" description="Disordered" evidence="5">
    <location>
        <begin position="31"/>
        <end position="51"/>
    </location>
</feature>
<dbReference type="InterPro" id="IPR032310">
    <property type="entry name" value="NLS_NINJA_AFP-like"/>
</dbReference>
<feature type="compositionally biased region" description="Basic and acidic residues" evidence="5">
    <location>
        <begin position="111"/>
        <end position="120"/>
    </location>
</feature>
<evidence type="ECO:0000259" key="6">
    <source>
        <dbReference type="Pfam" id="PF07897"/>
    </source>
</evidence>
<comment type="similarity">
    <text evidence="2 4">Belongs to the Ninja family.</text>
</comment>
<dbReference type="InterPro" id="IPR031307">
    <property type="entry name" value="Ninja_fam"/>
</dbReference>
<evidence type="ECO:0000256" key="2">
    <source>
        <dbReference type="ARBA" id="ARBA00006081"/>
    </source>
</evidence>
<accession>A0A199VX64</accession>
<dbReference type="PANTHER" id="PTHR31413">
    <property type="entry name" value="AFP HOMOLOG 2"/>
    <property type="match status" value="1"/>
</dbReference>
<dbReference type="GO" id="GO:0005634">
    <property type="term" value="C:nucleus"/>
    <property type="evidence" value="ECO:0007669"/>
    <property type="project" value="UniProtKB-SubCell"/>
</dbReference>
<dbReference type="Proteomes" id="UP000515123">
    <property type="component" value="Linkage group 1"/>
</dbReference>
<comment type="function">
    <text evidence="4">Acts as a negative regulator of abscisic acid (ABA) response.</text>
</comment>
<dbReference type="GO" id="GO:0045892">
    <property type="term" value="P:negative regulation of DNA-templated transcription"/>
    <property type="evidence" value="ECO:0007669"/>
    <property type="project" value="TreeGrafter"/>
</dbReference>
<evidence type="ECO:0000256" key="3">
    <source>
        <dbReference type="ARBA" id="ARBA00023242"/>
    </source>
</evidence>
<reference evidence="11" key="2">
    <citation type="submission" date="2025-04" db="UniProtKB">
        <authorList>
            <consortium name="RefSeq"/>
        </authorList>
    </citation>
    <scope>IDENTIFICATION</scope>
    <source>
        <tissue evidence="11">Leaf</tissue>
    </source>
</reference>
<gene>
    <name evidence="11" type="primary">LOC109711657</name>
    <name evidence="8" type="ORF">ACMD2_10848</name>
</gene>
<evidence type="ECO:0000313" key="9">
    <source>
        <dbReference type="Proteomes" id="UP000092600"/>
    </source>
</evidence>
<organism evidence="8 9">
    <name type="scientific">Ananas comosus</name>
    <name type="common">Pineapple</name>
    <name type="synonym">Ananas ananas</name>
    <dbReference type="NCBI Taxonomy" id="4615"/>
    <lineage>
        <taxon>Eukaryota</taxon>
        <taxon>Viridiplantae</taxon>
        <taxon>Streptophyta</taxon>
        <taxon>Embryophyta</taxon>
        <taxon>Tracheophyta</taxon>
        <taxon>Spermatophyta</taxon>
        <taxon>Magnoliopsida</taxon>
        <taxon>Liliopsida</taxon>
        <taxon>Poales</taxon>
        <taxon>Bromeliaceae</taxon>
        <taxon>Bromelioideae</taxon>
        <taxon>Ananas</taxon>
    </lineage>
</organism>
<proteinExistence type="inferred from homology"/>
<dbReference type="OrthoDB" id="667358at2759"/>
<keyword evidence="10" id="KW-1185">Reference proteome</keyword>
<dbReference type="GO" id="GO:0007165">
    <property type="term" value="P:signal transduction"/>
    <property type="evidence" value="ECO:0007669"/>
    <property type="project" value="InterPro"/>
</dbReference>
<evidence type="ECO:0000313" key="8">
    <source>
        <dbReference type="EMBL" id="OAY81290.1"/>
    </source>
</evidence>
<feature type="domain" description="Ethylene-responsive binding factor-associated repression" evidence="6">
    <location>
        <begin position="46"/>
        <end position="81"/>
    </location>
</feature>
<evidence type="ECO:0000256" key="4">
    <source>
        <dbReference type="RuleBase" id="RU369029"/>
    </source>
</evidence>
<dbReference type="AlphaFoldDB" id="A0A199VX64"/>
<feature type="region of interest" description="Disordered" evidence="5">
    <location>
        <begin position="86"/>
        <end position="120"/>
    </location>
</feature>
<feature type="domain" description="Tify" evidence="7">
    <location>
        <begin position="335"/>
        <end position="368"/>
    </location>
</feature>
<evidence type="ECO:0000256" key="5">
    <source>
        <dbReference type="SAM" id="MobiDB-lite"/>
    </source>
</evidence>
<dbReference type="GeneID" id="109711657"/>
<dbReference type="InterPro" id="IPR032308">
    <property type="entry name" value="TDBD"/>
</dbReference>
<dbReference type="PANTHER" id="PTHR31413:SF31">
    <property type="entry name" value="NINJA-FAMILY PROTEIN AFP3"/>
    <property type="match status" value="1"/>
</dbReference>
<dbReference type="EMBL" id="LSRQ01000688">
    <property type="protein sequence ID" value="OAY81290.1"/>
    <property type="molecule type" value="Genomic_DNA"/>
</dbReference>
<dbReference type="InterPro" id="IPR012463">
    <property type="entry name" value="Ninja_motif"/>
</dbReference>
<reference evidence="8 9" key="1">
    <citation type="journal article" date="2016" name="DNA Res.">
        <title>The draft genome of MD-2 pineapple using hybrid error correction of long reads.</title>
        <authorList>
            <person name="Redwan R.M."/>
            <person name="Saidin A."/>
            <person name="Kumar S.V."/>
        </authorList>
    </citation>
    <scope>NUCLEOTIDE SEQUENCE [LARGE SCALE GENOMIC DNA]</scope>
    <source>
        <strain evidence="9">cv. MD2</strain>
        <tissue evidence="8">Leaf</tissue>
    </source>
</reference>
<dbReference type="STRING" id="4615.A0A199VX64"/>
<dbReference type="Pfam" id="PF16136">
    <property type="entry name" value="NLS_NINJA_AFP"/>
    <property type="match status" value="1"/>
</dbReference>
<dbReference type="Gramene" id="Aco012414.1.mrna1">
    <property type="protein sequence ID" value="Aco012414.1.mrna1"/>
    <property type="gene ID" value="Aco012414.1.path1"/>
</dbReference>
<keyword evidence="3 4" id="KW-0539">Nucleus</keyword>
<name>A0A199VX64_ANACO</name>
<evidence type="ECO:0000259" key="7">
    <source>
        <dbReference type="Pfam" id="PF16135"/>
    </source>
</evidence>
<dbReference type="Pfam" id="PF07897">
    <property type="entry name" value="EAR"/>
    <property type="match status" value="1"/>
</dbReference>
<dbReference type="Pfam" id="PF16135">
    <property type="entry name" value="TDBD"/>
    <property type="match status" value="1"/>
</dbReference>
<evidence type="ECO:0000313" key="10">
    <source>
        <dbReference type="Proteomes" id="UP000515123"/>
    </source>
</evidence>
<protein>
    <recommendedName>
        <fullName evidence="4">Ninja-family protein</fullName>
    </recommendedName>
    <alternativeName>
        <fullName evidence="4">ABI-binding protein</fullName>
    </alternativeName>
</protein>
<dbReference type="Proteomes" id="UP000092600">
    <property type="component" value="Unassembled WGS sequence"/>
</dbReference>
<comment type="subcellular location">
    <subcellularLocation>
        <location evidence="1 4">Nucleus</location>
    </subcellularLocation>
</comment>